<dbReference type="InterPro" id="IPR001851">
    <property type="entry name" value="ABC_transp_permease"/>
</dbReference>
<evidence type="ECO:0000256" key="2">
    <source>
        <dbReference type="ARBA" id="ARBA00022475"/>
    </source>
</evidence>
<dbReference type="GO" id="GO:0022857">
    <property type="term" value="F:transmembrane transporter activity"/>
    <property type="evidence" value="ECO:0007669"/>
    <property type="project" value="InterPro"/>
</dbReference>
<keyword evidence="5 6" id="KW-0472">Membrane</keyword>
<feature type="transmembrane region" description="Helical" evidence="6">
    <location>
        <begin position="92"/>
        <end position="111"/>
    </location>
</feature>
<dbReference type="GO" id="GO:0005886">
    <property type="term" value="C:plasma membrane"/>
    <property type="evidence" value="ECO:0007669"/>
    <property type="project" value="UniProtKB-SubCell"/>
</dbReference>
<feature type="transmembrane region" description="Helical" evidence="6">
    <location>
        <begin position="210"/>
        <end position="230"/>
    </location>
</feature>
<comment type="caution">
    <text evidence="7">The sequence shown here is derived from an EMBL/GenBank/DDBJ whole genome shotgun (WGS) entry which is preliminary data.</text>
</comment>
<feature type="transmembrane region" description="Helical" evidence="6">
    <location>
        <begin position="280"/>
        <end position="305"/>
    </location>
</feature>
<dbReference type="AlphaFoldDB" id="A0A7V4DEC5"/>
<accession>A0A7V4DEC5</accession>
<evidence type="ECO:0000256" key="5">
    <source>
        <dbReference type="ARBA" id="ARBA00023136"/>
    </source>
</evidence>
<feature type="transmembrane region" description="Helical" evidence="6">
    <location>
        <begin position="67"/>
        <end position="85"/>
    </location>
</feature>
<gene>
    <name evidence="7" type="ORF">ENV30_06215</name>
</gene>
<organism evidence="7">
    <name type="scientific">Candidatus Caldatribacterium californiense</name>
    <dbReference type="NCBI Taxonomy" id="1454726"/>
    <lineage>
        <taxon>Bacteria</taxon>
        <taxon>Pseudomonadati</taxon>
        <taxon>Atribacterota</taxon>
        <taxon>Atribacteria</taxon>
        <taxon>Atribacterales</taxon>
        <taxon>Candidatus Caldatribacteriaceae</taxon>
        <taxon>Candidatus Caldatribacterium</taxon>
    </lineage>
</organism>
<comment type="subcellular location">
    <subcellularLocation>
        <location evidence="1">Cell membrane</location>
        <topology evidence="1">Multi-pass membrane protein</topology>
    </subcellularLocation>
</comment>
<evidence type="ECO:0000256" key="6">
    <source>
        <dbReference type="SAM" id="Phobius"/>
    </source>
</evidence>
<keyword evidence="2" id="KW-1003">Cell membrane</keyword>
<evidence type="ECO:0000256" key="4">
    <source>
        <dbReference type="ARBA" id="ARBA00022989"/>
    </source>
</evidence>
<evidence type="ECO:0000256" key="3">
    <source>
        <dbReference type="ARBA" id="ARBA00022692"/>
    </source>
</evidence>
<dbReference type="EMBL" id="DTFV01000090">
    <property type="protein sequence ID" value="HGI30884.1"/>
    <property type="molecule type" value="Genomic_DNA"/>
</dbReference>
<dbReference type="PANTHER" id="PTHR32196">
    <property type="entry name" value="ABC TRANSPORTER PERMEASE PROTEIN YPHD-RELATED-RELATED"/>
    <property type="match status" value="1"/>
</dbReference>
<feature type="transmembrane region" description="Helical" evidence="6">
    <location>
        <begin position="117"/>
        <end position="137"/>
    </location>
</feature>
<evidence type="ECO:0000256" key="1">
    <source>
        <dbReference type="ARBA" id="ARBA00004651"/>
    </source>
</evidence>
<feature type="transmembrane region" description="Helical" evidence="6">
    <location>
        <begin position="42"/>
        <end position="61"/>
    </location>
</feature>
<evidence type="ECO:0000313" key="7">
    <source>
        <dbReference type="EMBL" id="HGI30884.1"/>
    </source>
</evidence>
<keyword evidence="4 6" id="KW-1133">Transmembrane helix</keyword>
<dbReference type="CDD" id="cd06579">
    <property type="entry name" value="TM_PBP1_transp_AraH_like"/>
    <property type="match status" value="1"/>
</dbReference>
<feature type="transmembrane region" description="Helical" evidence="6">
    <location>
        <begin position="6"/>
        <end position="30"/>
    </location>
</feature>
<keyword evidence="3 6" id="KW-0812">Transmembrane</keyword>
<name>A0A7V4DEC5_9BACT</name>
<dbReference type="PANTHER" id="PTHR32196:SF72">
    <property type="entry name" value="RIBOSE IMPORT PERMEASE PROTEIN RBSC"/>
    <property type="match status" value="1"/>
</dbReference>
<feature type="transmembrane region" description="Helical" evidence="6">
    <location>
        <begin position="158"/>
        <end position="179"/>
    </location>
</feature>
<sequence length="309" mass="32218">MGKALLALFGGRNVLVLVLLVLALTTGIVNPRFLTLQNALNIMLQVSVLGIVSTGATILLISGGLDLSVGSLLSLSAYIAGLVILRFQSLPLAILLAFCTSVGFGAFNGLLAATERAHPFIITLGMMTFLQGIAIAISRGSPINGMGGLYEIIGIRDFLRIPLPVFVFLAVLVVVDIFLRYFPLGRYAYAIGGNQEASRLSGIRVGRVKVILYALNGVCVGIAAIVLSAILDSALPTMGSGYELRAVAATVIGGTPLFGGRGSVWRTLLGVLLLGLVSNSLNLMGVSANLQNVVLGAIMVMAVMFQGSK</sequence>
<protein>
    <submittedName>
        <fullName evidence="7">ABC transporter permease</fullName>
    </submittedName>
</protein>
<reference evidence="7" key="1">
    <citation type="journal article" date="2020" name="mSystems">
        <title>Genome- and Community-Level Interaction Insights into Carbon Utilization and Element Cycling Functions of Hydrothermarchaeota in Hydrothermal Sediment.</title>
        <authorList>
            <person name="Zhou Z."/>
            <person name="Liu Y."/>
            <person name="Xu W."/>
            <person name="Pan J."/>
            <person name="Luo Z.H."/>
            <person name="Li M."/>
        </authorList>
    </citation>
    <scope>NUCLEOTIDE SEQUENCE [LARGE SCALE GENOMIC DNA]</scope>
    <source>
        <strain evidence="7">SpSt-747</strain>
    </source>
</reference>
<dbReference type="Pfam" id="PF02653">
    <property type="entry name" value="BPD_transp_2"/>
    <property type="match status" value="1"/>
</dbReference>
<proteinExistence type="predicted"/>